<evidence type="ECO:0000256" key="1">
    <source>
        <dbReference type="PROSITE-ProRule" id="PRU10141"/>
    </source>
</evidence>
<dbReference type="SUPFAM" id="SSF56112">
    <property type="entry name" value="Protein kinase-like (PK-like)"/>
    <property type="match status" value="1"/>
</dbReference>
<dbReference type="PANTHER" id="PTHR45707">
    <property type="entry name" value="C2 CALCIUM/LIPID-BINDING PLANT PHOSPHORIBOSYLTRANSFERASE FAMILY PROTEIN"/>
    <property type="match status" value="1"/>
</dbReference>
<keyword evidence="1" id="KW-0067">ATP-binding</keyword>
<keyword evidence="1" id="KW-0547">Nucleotide-binding</keyword>
<feature type="binding site" evidence="1">
    <location>
        <position position="85"/>
    </location>
    <ligand>
        <name>ATP</name>
        <dbReference type="ChEBI" id="CHEBI:30616"/>
    </ligand>
</feature>
<evidence type="ECO:0000313" key="4">
    <source>
        <dbReference type="Proteomes" id="UP001497457"/>
    </source>
</evidence>
<dbReference type="InterPro" id="IPR011009">
    <property type="entry name" value="Kinase-like_dom_sf"/>
</dbReference>
<dbReference type="Pfam" id="PF00069">
    <property type="entry name" value="Pkinase"/>
    <property type="match status" value="1"/>
</dbReference>
<sequence>MEDKHTLALTCCITRKTKIVAGESSGHHDLEKVLKDQNEKPCNLPLQYLQEITNNFSEERELGRGAFGLVYRGVLCNGQVVAVKKLVALPGVHDKHFENEVYHLTRLNHENIIRIVGYCYEIQHILIEHNGKYCFAEVPQRLLCLELLPKGSLEKQISDASRGLDWHNRCKIILGICHGLHHLHEEWHTGLSHPEQTRAFWVCQIWYIFLANMVPNNYLNDNMIIAGHKNYPDSTGTCTLDYVEHILQNWWNRFKELKHTSTEKDCEQIKRCIEIGLTCVQTDAAKRPTAREIIESLERCDSTILHVNNKTAADKVNDNFWKKSDLTFGHRKEVHISKRLKIHRDYFGPEEGKPSSEDESCIDILEQAERIDSQLGEALVCGRLLYLENRVELGKRFFPSCSKVLDRILDDETELASLGRETCTEKKKRFHKLQYMLQKAFSEDKEEFDRQARSFSSSSTTIRAI</sequence>
<reference evidence="3" key="1">
    <citation type="submission" date="2024-10" db="EMBL/GenBank/DDBJ databases">
        <authorList>
            <person name="Ryan C."/>
        </authorList>
    </citation>
    <scope>NUCLEOTIDE SEQUENCE [LARGE SCALE GENOMIC DNA]</scope>
</reference>
<dbReference type="Proteomes" id="UP001497457">
    <property type="component" value="Chromosome 33rd"/>
</dbReference>
<dbReference type="AlphaFoldDB" id="A0ABC9DIL6"/>
<gene>
    <name evidence="3" type="ORF">URODEC1_LOCUS85335</name>
</gene>
<dbReference type="GO" id="GO:0005524">
    <property type="term" value="F:ATP binding"/>
    <property type="evidence" value="ECO:0007669"/>
    <property type="project" value="UniProtKB-UniRule"/>
</dbReference>
<dbReference type="Gene3D" id="1.10.510.10">
    <property type="entry name" value="Transferase(Phosphotransferase) domain 1"/>
    <property type="match status" value="2"/>
</dbReference>
<name>A0ABC9DIL6_9POAL</name>
<dbReference type="InterPro" id="IPR017441">
    <property type="entry name" value="Protein_kinase_ATP_BS"/>
</dbReference>
<dbReference type="InterPro" id="IPR000719">
    <property type="entry name" value="Prot_kinase_dom"/>
</dbReference>
<dbReference type="PROSITE" id="PS00107">
    <property type="entry name" value="PROTEIN_KINASE_ATP"/>
    <property type="match status" value="1"/>
</dbReference>
<dbReference type="EMBL" id="OZ075143">
    <property type="protein sequence ID" value="CAL5039062.1"/>
    <property type="molecule type" value="Genomic_DNA"/>
</dbReference>
<dbReference type="FunFam" id="3.30.200.20:FF:000465">
    <property type="entry name" value="Cysteine-rich receptor-like protein kinase 6"/>
    <property type="match status" value="1"/>
</dbReference>
<dbReference type="PANTHER" id="PTHR45707:SF71">
    <property type="entry name" value="PROTEIN KINASE DOMAIN-CONTAINING PROTEIN"/>
    <property type="match status" value="1"/>
</dbReference>
<protein>
    <recommendedName>
        <fullName evidence="2">Protein kinase domain-containing protein</fullName>
    </recommendedName>
</protein>
<proteinExistence type="predicted"/>
<feature type="domain" description="Protein kinase" evidence="2">
    <location>
        <begin position="56"/>
        <end position="465"/>
    </location>
</feature>
<accession>A0ABC9DIL6</accession>
<dbReference type="Pfam" id="PF12313">
    <property type="entry name" value="NPR1_like_C"/>
    <property type="match status" value="1"/>
</dbReference>
<keyword evidence="4" id="KW-1185">Reference proteome</keyword>
<dbReference type="Gene3D" id="3.30.200.20">
    <property type="entry name" value="Phosphorylase Kinase, domain 1"/>
    <property type="match status" value="1"/>
</dbReference>
<evidence type="ECO:0000313" key="3">
    <source>
        <dbReference type="EMBL" id="CAL5039062.1"/>
    </source>
</evidence>
<organism evidence="3 4">
    <name type="scientific">Urochloa decumbens</name>
    <dbReference type="NCBI Taxonomy" id="240449"/>
    <lineage>
        <taxon>Eukaryota</taxon>
        <taxon>Viridiplantae</taxon>
        <taxon>Streptophyta</taxon>
        <taxon>Embryophyta</taxon>
        <taxon>Tracheophyta</taxon>
        <taxon>Spermatophyta</taxon>
        <taxon>Magnoliopsida</taxon>
        <taxon>Liliopsida</taxon>
        <taxon>Poales</taxon>
        <taxon>Poaceae</taxon>
        <taxon>PACMAD clade</taxon>
        <taxon>Panicoideae</taxon>
        <taxon>Panicodae</taxon>
        <taxon>Paniceae</taxon>
        <taxon>Melinidinae</taxon>
        <taxon>Urochloa</taxon>
    </lineage>
</organism>
<dbReference type="PROSITE" id="PS50011">
    <property type="entry name" value="PROTEIN_KINASE_DOM"/>
    <property type="match status" value="1"/>
</dbReference>
<evidence type="ECO:0000259" key="2">
    <source>
        <dbReference type="PROSITE" id="PS50011"/>
    </source>
</evidence>
<dbReference type="InterPro" id="IPR021094">
    <property type="entry name" value="NPR1/NIM1-like_C"/>
</dbReference>